<dbReference type="InterPro" id="IPR012312">
    <property type="entry name" value="Hemerythrin-like"/>
</dbReference>
<dbReference type="RefSeq" id="WP_380843893.1">
    <property type="nucleotide sequence ID" value="NZ_JBHSFP010000018.1"/>
</dbReference>
<dbReference type="Proteomes" id="UP001596004">
    <property type="component" value="Unassembled WGS sequence"/>
</dbReference>
<comment type="caution">
    <text evidence="2">The sequence shown here is derived from an EMBL/GenBank/DDBJ whole genome shotgun (WGS) entry which is preliminary data.</text>
</comment>
<organism evidence="2 3">
    <name type="scientific">Sphaerisporangium dianthi</name>
    <dbReference type="NCBI Taxonomy" id="1436120"/>
    <lineage>
        <taxon>Bacteria</taxon>
        <taxon>Bacillati</taxon>
        <taxon>Actinomycetota</taxon>
        <taxon>Actinomycetes</taxon>
        <taxon>Streptosporangiales</taxon>
        <taxon>Streptosporangiaceae</taxon>
        <taxon>Sphaerisporangium</taxon>
    </lineage>
</organism>
<evidence type="ECO:0000259" key="1">
    <source>
        <dbReference type="Pfam" id="PF01814"/>
    </source>
</evidence>
<evidence type="ECO:0000313" key="2">
    <source>
        <dbReference type="EMBL" id="MFC4533955.1"/>
    </source>
</evidence>
<sequence length="221" mass="24345">MADVRDMYAAHIALRREFGLAPALVRGVTAGDTRRCASVSDHLDLLSAMLHAHHGGEDALLWPKLLERGNEEIAPVVHLMESQHELLDRTNDEVRAGVAAWRRNAGAQEREALASALDRLGPVLVEHMAMEEEHILPLAEKYVTASEWQELGKHSMTEIPRKRLPLAFGMAMYEGDPEVIKAILAEAPLVARLLMPIMGPRAYASHAKRVYGTATPARSLG</sequence>
<dbReference type="Pfam" id="PF01814">
    <property type="entry name" value="Hemerythrin"/>
    <property type="match status" value="1"/>
</dbReference>
<protein>
    <submittedName>
        <fullName evidence="2">Hemerythrin domain-containing protein</fullName>
    </submittedName>
</protein>
<dbReference type="Gene3D" id="1.20.120.520">
    <property type="entry name" value="nmb1532 protein domain like"/>
    <property type="match status" value="1"/>
</dbReference>
<keyword evidence="3" id="KW-1185">Reference proteome</keyword>
<dbReference type="EMBL" id="JBHSFP010000018">
    <property type="protein sequence ID" value="MFC4533955.1"/>
    <property type="molecule type" value="Genomic_DNA"/>
</dbReference>
<name>A0ABV9CNF5_9ACTN</name>
<dbReference type="CDD" id="cd12108">
    <property type="entry name" value="Hr-like"/>
    <property type="match status" value="1"/>
</dbReference>
<feature type="domain" description="Hemerythrin-like" evidence="1">
    <location>
        <begin position="4"/>
        <end position="139"/>
    </location>
</feature>
<gene>
    <name evidence="2" type="ORF">ACFO60_24600</name>
</gene>
<reference evidence="3" key="1">
    <citation type="journal article" date="2019" name="Int. J. Syst. Evol. Microbiol.">
        <title>The Global Catalogue of Microorganisms (GCM) 10K type strain sequencing project: providing services to taxonomists for standard genome sequencing and annotation.</title>
        <authorList>
            <consortium name="The Broad Institute Genomics Platform"/>
            <consortium name="The Broad Institute Genome Sequencing Center for Infectious Disease"/>
            <person name="Wu L."/>
            <person name="Ma J."/>
        </authorList>
    </citation>
    <scope>NUCLEOTIDE SEQUENCE [LARGE SCALE GENOMIC DNA]</scope>
    <source>
        <strain evidence="3">CGMCC 4.7132</strain>
    </source>
</reference>
<proteinExistence type="predicted"/>
<accession>A0ABV9CNF5</accession>
<evidence type="ECO:0000313" key="3">
    <source>
        <dbReference type="Proteomes" id="UP001596004"/>
    </source>
</evidence>